<reference evidence="8" key="2">
    <citation type="submission" date="2020-09" db="EMBL/GenBank/DDBJ databases">
        <authorList>
            <person name="Sun Q."/>
            <person name="Zhou Y."/>
        </authorList>
    </citation>
    <scope>NUCLEOTIDE SEQUENCE</scope>
    <source>
        <strain evidence="8">CGMCC 1.15448</strain>
    </source>
</reference>
<dbReference type="Proteomes" id="UP000607559">
    <property type="component" value="Unassembled WGS sequence"/>
</dbReference>
<dbReference type="GO" id="GO:0043420">
    <property type="term" value="P:anthranilate metabolic process"/>
    <property type="evidence" value="ECO:0007669"/>
    <property type="project" value="TreeGrafter"/>
</dbReference>
<feature type="binding site" evidence="4">
    <location>
        <position position="276"/>
    </location>
    <ligand>
        <name>pyridoxal 5'-phosphate</name>
        <dbReference type="ChEBI" id="CHEBI:597326"/>
    </ligand>
</feature>
<feature type="binding site" evidence="4">
    <location>
        <position position="223"/>
    </location>
    <ligand>
        <name>pyridoxal 5'-phosphate</name>
        <dbReference type="ChEBI" id="CHEBI:597326"/>
    </ligand>
</feature>
<evidence type="ECO:0000256" key="2">
    <source>
        <dbReference type="ARBA" id="ARBA00022801"/>
    </source>
</evidence>
<dbReference type="SUPFAM" id="SSF53383">
    <property type="entry name" value="PLP-dependent transferases"/>
    <property type="match status" value="1"/>
</dbReference>
<comment type="caution">
    <text evidence="8">The sequence shown here is derived from an EMBL/GenBank/DDBJ whole genome shotgun (WGS) entry which is preliminary data.</text>
</comment>
<dbReference type="InterPro" id="IPR000192">
    <property type="entry name" value="Aminotrans_V_dom"/>
</dbReference>
<dbReference type="GO" id="GO:0019441">
    <property type="term" value="P:L-tryptophan catabolic process to kynurenine"/>
    <property type="evidence" value="ECO:0007669"/>
    <property type="project" value="TreeGrafter"/>
</dbReference>
<dbReference type="GO" id="GO:0030170">
    <property type="term" value="F:pyridoxal phosphate binding"/>
    <property type="evidence" value="ECO:0007669"/>
    <property type="project" value="UniProtKB-UniRule"/>
</dbReference>
<comment type="catalytic activity">
    <reaction evidence="4 6">
        <text>L-kynurenine + H2O = anthranilate + L-alanine + H(+)</text>
        <dbReference type="Rhea" id="RHEA:16813"/>
        <dbReference type="ChEBI" id="CHEBI:15377"/>
        <dbReference type="ChEBI" id="CHEBI:15378"/>
        <dbReference type="ChEBI" id="CHEBI:16567"/>
        <dbReference type="ChEBI" id="CHEBI:57959"/>
        <dbReference type="ChEBI" id="CHEBI:57972"/>
        <dbReference type="EC" id="3.7.1.3"/>
    </reaction>
</comment>
<dbReference type="Pfam" id="PF22580">
    <property type="entry name" value="KYNU_C"/>
    <property type="match status" value="1"/>
</dbReference>
<feature type="domain" description="Aminotransferase class V" evidence="7">
    <location>
        <begin position="155"/>
        <end position="253"/>
    </location>
</feature>
<comment type="subunit">
    <text evidence="4 6">Homodimer.</text>
</comment>
<dbReference type="InterPro" id="IPR010111">
    <property type="entry name" value="Kynureninase"/>
</dbReference>
<dbReference type="EMBL" id="BMJC01000006">
    <property type="protein sequence ID" value="GGB21604.1"/>
    <property type="molecule type" value="Genomic_DNA"/>
</dbReference>
<protein>
    <recommendedName>
        <fullName evidence="4 5">Kynureninase</fullName>
        <ecNumber evidence="4 5">3.7.1.3</ecNumber>
    </recommendedName>
    <alternativeName>
        <fullName evidence="4">L-kynurenine hydrolase</fullName>
    </alternativeName>
</protein>
<comment type="pathway">
    <text evidence="4 6">Cofactor biosynthesis; NAD(+) biosynthesis; quinolinate from L-kynurenine: step 2/3.</text>
</comment>
<feature type="binding site" evidence="4">
    <location>
        <position position="220"/>
    </location>
    <ligand>
        <name>pyridoxal 5'-phosphate</name>
        <dbReference type="ChEBI" id="CHEBI:597326"/>
    </ligand>
</feature>
<feature type="binding site" evidence="4">
    <location>
        <position position="107"/>
    </location>
    <ligand>
        <name>pyridoxal 5'-phosphate</name>
        <dbReference type="ChEBI" id="CHEBI:597326"/>
    </ligand>
</feature>
<dbReference type="RefSeq" id="WP_188937286.1">
    <property type="nucleotide sequence ID" value="NZ_BMJC01000006.1"/>
</dbReference>
<evidence type="ECO:0000313" key="8">
    <source>
        <dbReference type="EMBL" id="GGB21604.1"/>
    </source>
</evidence>
<dbReference type="NCBIfam" id="TIGR01814">
    <property type="entry name" value="kynureninase"/>
    <property type="match status" value="1"/>
</dbReference>
<comment type="similarity">
    <text evidence="4 6">Belongs to the kynureninase family.</text>
</comment>
<name>A0A8J2XW70_9BACT</name>
<accession>A0A8J2XW70</accession>
<keyword evidence="1 4" id="KW-0662">Pyridine nucleotide biosynthesis</keyword>
<dbReference type="GO" id="GO:0009435">
    <property type="term" value="P:NAD+ biosynthetic process"/>
    <property type="evidence" value="ECO:0007669"/>
    <property type="project" value="UniProtKB-UniRule"/>
</dbReference>
<sequence>MPQITEPSLAYAQQKDREDKLQGFRSRFVFPKREGGEMIYFCGNSLGLQPVSAEESIRQELIDWRELAIEGYWKARNPWMTYPQTLRGPLARIAGCLEEEVTVMNALTVNLHLLLLTFYRPTPQRYKIIMEAGAFPSDQYAMETQVKWHGFDPKDAVIEVAPRKGESLIREEDLMAAIEREKGSLALVLFGGLNYYTGQVFDMATITAATHRAGAVAGFDLAHAVGNVPLALHDWGVDFAVWCSYKYLNGGPGAAGGAFIHQRHVQDKTLVRLGGWWGNDSTSRFQMDHQSLSSGQATGGGLGGFIPKPTAEGWSMSTAQVFNMACLRASLAIFEEAGIERLVAKSRELTGYLASLLESLEDGAFRVITPAEPESRGAQLSLHFGAAGRGKIIQQQLMDEGVVTDYREPGVVRVAPAPLYNSFEDVYRFCHILRQLL</sequence>
<evidence type="ECO:0000256" key="5">
    <source>
        <dbReference type="NCBIfam" id="TIGR01814"/>
    </source>
</evidence>
<evidence type="ECO:0000256" key="4">
    <source>
        <dbReference type="HAMAP-Rule" id="MF_01970"/>
    </source>
</evidence>
<evidence type="ECO:0000313" key="9">
    <source>
        <dbReference type="Proteomes" id="UP000607559"/>
    </source>
</evidence>
<comment type="catalytic activity">
    <reaction evidence="6">
        <text>3-hydroxy-L-kynurenine + H2O = 3-hydroxyanthranilate + L-alanine + H(+)</text>
        <dbReference type="Rhea" id="RHEA:25143"/>
        <dbReference type="ChEBI" id="CHEBI:15377"/>
        <dbReference type="ChEBI" id="CHEBI:15378"/>
        <dbReference type="ChEBI" id="CHEBI:36559"/>
        <dbReference type="ChEBI" id="CHEBI:57972"/>
        <dbReference type="ChEBI" id="CHEBI:58125"/>
        <dbReference type="EC" id="3.7.1.3"/>
    </reaction>
</comment>
<dbReference type="PANTHER" id="PTHR14084:SF0">
    <property type="entry name" value="KYNURENINASE"/>
    <property type="match status" value="1"/>
</dbReference>
<comment type="function">
    <text evidence="4 6">Catalyzes the cleavage of L-kynurenine (L-Kyn) and L-3-hydroxykynurenine (L-3OHKyn) into anthranilic acid (AA) and 3-hydroxyanthranilic acid (3-OHAA), respectively.</text>
</comment>
<evidence type="ECO:0000256" key="3">
    <source>
        <dbReference type="ARBA" id="ARBA00022898"/>
    </source>
</evidence>
<dbReference type="EC" id="3.7.1.3" evidence="4 5"/>
<proteinExistence type="inferred from homology"/>
<dbReference type="InterPro" id="IPR015424">
    <property type="entry name" value="PyrdxlP-dep_Trfase"/>
</dbReference>
<feature type="binding site" evidence="4">
    <location>
        <position position="245"/>
    </location>
    <ligand>
        <name>pyridoxal 5'-phosphate</name>
        <dbReference type="ChEBI" id="CHEBI:597326"/>
    </ligand>
</feature>
<keyword evidence="2 4" id="KW-0378">Hydrolase</keyword>
<evidence type="ECO:0000256" key="6">
    <source>
        <dbReference type="PIRNR" id="PIRNR038800"/>
    </source>
</evidence>
<dbReference type="UniPathway" id="UPA00334">
    <property type="reaction ID" value="UER00455"/>
</dbReference>
<dbReference type="PIRSF" id="PIRSF038800">
    <property type="entry name" value="KYNU"/>
    <property type="match status" value="1"/>
</dbReference>
<keyword evidence="9" id="KW-1185">Reference proteome</keyword>
<feature type="binding site" evidence="4">
    <location>
        <position position="318"/>
    </location>
    <ligand>
        <name>pyridoxal 5'-phosphate</name>
        <dbReference type="ChEBI" id="CHEBI:597326"/>
    </ligand>
</feature>
<gene>
    <name evidence="4 8" type="primary">kynU</name>
    <name evidence="8" type="ORF">GCM10011511_51780</name>
</gene>
<feature type="modified residue" description="N6-(pyridoxal phosphate)lysine" evidence="4">
    <location>
        <position position="246"/>
    </location>
</feature>
<comment type="cofactor">
    <cofactor evidence="4 6">
        <name>pyridoxal 5'-phosphate</name>
        <dbReference type="ChEBI" id="CHEBI:597326"/>
    </cofactor>
</comment>
<dbReference type="Pfam" id="PF00266">
    <property type="entry name" value="Aminotran_5"/>
    <property type="match status" value="1"/>
</dbReference>
<keyword evidence="3 4" id="KW-0663">Pyridoxal phosphate</keyword>
<feature type="binding site" evidence="4">
    <location>
        <begin position="135"/>
        <end position="138"/>
    </location>
    <ligand>
        <name>pyridoxal 5'-phosphate</name>
        <dbReference type="ChEBI" id="CHEBI:597326"/>
    </ligand>
</feature>
<dbReference type="GO" id="GO:0005737">
    <property type="term" value="C:cytoplasm"/>
    <property type="evidence" value="ECO:0007669"/>
    <property type="project" value="UniProtKB-UniRule"/>
</dbReference>
<comment type="pathway">
    <text evidence="4 6">Amino-acid degradation; L-kynurenine degradation; L-alanine and anthranilate from L-kynurenine: step 1/1.</text>
</comment>
<reference evidence="8" key="1">
    <citation type="journal article" date="2014" name="Int. J. Syst. Evol. Microbiol.">
        <title>Complete genome sequence of Corynebacterium casei LMG S-19264T (=DSM 44701T), isolated from a smear-ripened cheese.</title>
        <authorList>
            <consortium name="US DOE Joint Genome Institute (JGI-PGF)"/>
            <person name="Walter F."/>
            <person name="Albersmeier A."/>
            <person name="Kalinowski J."/>
            <person name="Ruckert C."/>
        </authorList>
    </citation>
    <scope>NUCLEOTIDE SEQUENCE</scope>
    <source>
        <strain evidence="8">CGMCC 1.15448</strain>
    </source>
</reference>
<dbReference type="FunFam" id="3.40.640.10:FF:000031">
    <property type="entry name" value="Kynureninase"/>
    <property type="match status" value="1"/>
</dbReference>
<evidence type="ECO:0000259" key="7">
    <source>
        <dbReference type="Pfam" id="PF00266"/>
    </source>
</evidence>
<evidence type="ECO:0000256" key="1">
    <source>
        <dbReference type="ARBA" id="ARBA00022642"/>
    </source>
</evidence>
<dbReference type="InterPro" id="IPR015422">
    <property type="entry name" value="PyrdxlP-dep_Trfase_small"/>
</dbReference>
<dbReference type="UniPathway" id="UPA00253">
    <property type="reaction ID" value="UER00329"/>
</dbReference>
<comment type="caution">
    <text evidence="4">Lacks conserved residue(s) required for the propagation of feature annotation.</text>
</comment>
<dbReference type="GO" id="GO:0030429">
    <property type="term" value="F:kynureninase activity"/>
    <property type="evidence" value="ECO:0007669"/>
    <property type="project" value="UniProtKB-UniRule"/>
</dbReference>
<dbReference type="GO" id="GO:0097053">
    <property type="term" value="P:L-kynurenine catabolic process"/>
    <property type="evidence" value="ECO:0007669"/>
    <property type="project" value="UniProtKB-UniRule"/>
</dbReference>
<dbReference type="HAMAP" id="MF_01970">
    <property type="entry name" value="Kynureninase"/>
    <property type="match status" value="1"/>
</dbReference>
<dbReference type="Gene3D" id="3.40.640.10">
    <property type="entry name" value="Type I PLP-dependent aspartate aminotransferase-like (Major domain)"/>
    <property type="match status" value="1"/>
</dbReference>
<dbReference type="Gene3D" id="3.90.1150.10">
    <property type="entry name" value="Aspartate Aminotransferase, domain 1"/>
    <property type="match status" value="1"/>
</dbReference>
<dbReference type="GO" id="GO:0019805">
    <property type="term" value="P:quinolinate biosynthetic process"/>
    <property type="evidence" value="ECO:0007669"/>
    <property type="project" value="UniProtKB-UniRule"/>
</dbReference>
<organism evidence="8 9">
    <name type="scientific">Puia dinghuensis</name>
    <dbReference type="NCBI Taxonomy" id="1792502"/>
    <lineage>
        <taxon>Bacteria</taxon>
        <taxon>Pseudomonadati</taxon>
        <taxon>Bacteroidota</taxon>
        <taxon>Chitinophagia</taxon>
        <taxon>Chitinophagales</taxon>
        <taxon>Chitinophagaceae</taxon>
        <taxon>Puia</taxon>
    </lineage>
</organism>
<dbReference type="AlphaFoldDB" id="A0A8J2XW70"/>
<dbReference type="PANTHER" id="PTHR14084">
    <property type="entry name" value="KYNURENINASE"/>
    <property type="match status" value="1"/>
</dbReference>
<dbReference type="InterPro" id="IPR015421">
    <property type="entry name" value="PyrdxlP-dep_Trfase_major"/>
</dbReference>
<feature type="binding site" evidence="4">
    <location>
        <position position="108"/>
    </location>
    <ligand>
        <name>pyridoxal 5'-phosphate</name>
        <dbReference type="ChEBI" id="CHEBI:597326"/>
    </ligand>
</feature>